<dbReference type="EMBL" id="AGEJ01000018">
    <property type="protein sequence ID" value="EMD16624.1"/>
    <property type="molecule type" value="Genomic_DNA"/>
</dbReference>
<dbReference type="PROSITE" id="PS50944">
    <property type="entry name" value="HTH_DTXR"/>
    <property type="match status" value="1"/>
</dbReference>
<dbReference type="PANTHER" id="PTHR33238:SF7">
    <property type="entry name" value="IRON-DEPENDENT TRANSCRIPTIONAL REGULATOR"/>
    <property type="match status" value="1"/>
</dbReference>
<dbReference type="GO" id="GO:0003700">
    <property type="term" value="F:DNA-binding transcription factor activity"/>
    <property type="evidence" value="ECO:0007669"/>
    <property type="project" value="InterPro"/>
</dbReference>
<evidence type="ECO:0000256" key="4">
    <source>
        <dbReference type="ARBA" id="ARBA00023163"/>
    </source>
</evidence>
<dbReference type="SUPFAM" id="SSF46785">
    <property type="entry name" value="Winged helix' DNA-binding domain"/>
    <property type="match status" value="1"/>
</dbReference>
<dbReference type="PANTHER" id="PTHR33238">
    <property type="entry name" value="IRON (METAL) DEPENDENT REPRESSOR, DTXR FAMILY"/>
    <property type="match status" value="1"/>
</dbReference>
<dbReference type="Pfam" id="PF01325">
    <property type="entry name" value="Fe_dep_repress"/>
    <property type="match status" value="1"/>
</dbReference>
<dbReference type="RefSeq" id="WP_004803071.1">
    <property type="nucleotide sequence ID" value="NZ_AUGJ01000002.1"/>
</dbReference>
<sequence length="126" mass="14248">MNHEPIKMHQSSEDYLEAILMITKEKGTCRSVDVANKLGFRKSSVSVAMAKLAAEGFIEKKDSGELFLTEKGLAISTDILERHEFFMNWLMDMGVEESVAYEDACCMEHAMSADSFRKIKEFVKGK</sequence>
<protein>
    <recommendedName>
        <fullName evidence="5">HTH dtxR-type domain-containing protein</fullName>
    </recommendedName>
</protein>
<keyword evidence="7" id="KW-1185">Reference proteome</keyword>
<dbReference type="BioCyc" id="ECAT999415-HMP:GTTI-1211-MONOMER"/>
<dbReference type="Gene3D" id="1.10.60.10">
    <property type="entry name" value="Iron dependent repressor, metal binding and dimerisation domain"/>
    <property type="match status" value="1"/>
</dbReference>
<evidence type="ECO:0000313" key="6">
    <source>
        <dbReference type="EMBL" id="EMD16624.1"/>
    </source>
</evidence>
<dbReference type="SMART" id="SM00529">
    <property type="entry name" value="HTH_DTXR"/>
    <property type="match status" value="1"/>
</dbReference>
<evidence type="ECO:0000256" key="2">
    <source>
        <dbReference type="ARBA" id="ARBA00023015"/>
    </source>
</evidence>
<dbReference type="STRING" id="999415.HMPREF9943_01178"/>
<organism evidence="6 7">
    <name type="scientific">Eggerthia catenaformis OT 569 = DSM 20559</name>
    <dbReference type="NCBI Taxonomy" id="999415"/>
    <lineage>
        <taxon>Bacteria</taxon>
        <taxon>Bacillati</taxon>
        <taxon>Bacillota</taxon>
        <taxon>Erysipelotrichia</taxon>
        <taxon>Erysipelotrichales</taxon>
        <taxon>Coprobacillaceae</taxon>
        <taxon>Eggerthia</taxon>
    </lineage>
</organism>
<keyword evidence="4" id="KW-0804">Transcription</keyword>
<dbReference type="Proteomes" id="UP000011758">
    <property type="component" value="Unassembled WGS sequence"/>
</dbReference>
<dbReference type="GO" id="GO:0046983">
    <property type="term" value="F:protein dimerization activity"/>
    <property type="evidence" value="ECO:0007669"/>
    <property type="project" value="InterPro"/>
</dbReference>
<gene>
    <name evidence="6" type="ORF">HMPREF9943_01178</name>
</gene>
<accession>M2PM37</accession>
<evidence type="ECO:0000256" key="3">
    <source>
        <dbReference type="ARBA" id="ARBA00023125"/>
    </source>
</evidence>
<keyword evidence="2" id="KW-0805">Transcription regulation</keyword>
<dbReference type="InterPro" id="IPR036421">
    <property type="entry name" value="Fe_dep_repressor_sf"/>
</dbReference>
<dbReference type="InterPro" id="IPR036388">
    <property type="entry name" value="WH-like_DNA-bd_sf"/>
</dbReference>
<dbReference type="InterPro" id="IPR050536">
    <property type="entry name" value="DtxR_MntR_Metal-Reg"/>
</dbReference>
<dbReference type="eggNOG" id="COG1321">
    <property type="taxonomic scope" value="Bacteria"/>
</dbReference>
<dbReference type="GO" id="GO:0003677">
    <property type="term" value="F:DNA binding"/>
    <property type="evidence" value="ECO:0007669"/>
    <property type="project" value="UniProtKB-KW"/>
</dbReference>
<name>M2PM37_9FIRM</name>
<dbReference type="AlphaFoldDB" id="M2PM37"/>
<comment type="similarity">
    <text evidence="1">Belongs to the DtxR/MntR family.</text>
</comment>
<dbReference type="InterPro" id="IPR022689">
    <property type="entry name" value="Iron_dep_repressor"/>
</dbReference>
<evidence type="ECO:0000256" key="1">
    <source>
        <dbReference type="ARBA" id="ARBA00007871"/>
    </source>
</evidence>
<dbReference type="InterPro" id="IPR036390">
    <property type="entry name" value="WH_DNA-bd_sf"/>
</dbReference>
<dbReference type="GO" id="GO:0046914">
    <property type="term" value="F:transition metal ion binding"/>
    <property type="evidence" value="ECO:0007669"/>
    <property type="project" value="InterPro"/>
</dbReference>
<reference evidence="6 7" key="1">
    <citation type="submission" date="2013-02" db="EMBL/GenBank/DDBJ databases">
        <title>The Genome Sequence of Lactobacillus catenaformis F0143.</title>
        <authorList>
            <consortium name="The Broad Institute Genome Sequencing Platform"/>
            <person name="Earl A."/>
            <person name="Ward D."/>
            <person name="Feldgarden M."/>
            <person name="Gevers D."/>
            <person name="Izard J."/>
            <person name="Blanton J.M."/>
            <person name="Mathney J."/>
            <person name="Dewhirst F.E."/>
            <person name="Young S.K."/>
            <person name="Zeng Q."/>
            <person name="Gargeya S."/>
            <person name="Fitzgerald M."/>
            <person name="Haas B."/>
            <person name="Abouelleil A."/>
            <person name="Alvarado L."/>
            <person name="Arachchi H.M."/>
            <person name="Berlin A."/>
            <person name="Chapman S.B."/>
            <person name="Gearin G."/>
            <person name="Goldberg J."/>
            <person name="Griggs A."/>
            <person name="Gujja S."/>
            <person name="Hansen M."/>
            <person name="Heiman D."/>
            <person name="Howarth C."/>
            <person name="Larimer J."/>
            <person name="Lui A."/>
            <person name="MacDonald P.J.P."/>
            <person name="McCowen C."/>
            <person name="Montmayeur A."/>
            <person name="Murphy C."/>
            <person name="Neiman D."/>
            <person name="Pearson M."/>
            <person name="Priest M."/>
            <person name="Roberts A."/>
            <person name="Saif S."/>
            <person name="Shea T."/>
            <person name="Sisk P."/>
            <person name="Stolte C."/>
            <person name="Sykes S."/>
            <person name="Wortman J."/>
            <person name="Nusbaum C."/>
            <person name="Birren B."/>
        </authorList>
    </citation>
    <scope>NUCLEOTIDE SEQUENCE [LARGE SCALE GENOMIC DNA]</scope>
    <source>
        <strain evidence="6 7">OT 569</strain>
    </source>
</reference>
<feature type="domain" description="HTH dtxR-type" evidence="5">
    <location>
        <begin position="8"/>
        <end position="69"/>
    </location>
</feature>
<keyword evidence="3" id="KW-0238">DNA-binding</keyword>
<dbReference type="Pfam" id="PF02742">
    <property type="entry name" value="Fe_dep_repr_C"/>
    <property type="match status" value="1"/>
</dbReference>
<dbReference type="InterPro" id="IPR001367">
    <property type="entry name" value="Fe_dep_repressor"/>
</dbReference>
<dbReference type="InterPro" id="IPR022687">
    <property type="entry name" value="HTH_DTXR"/>
</dbReference>
<dbReference type="Gene3D" id="1.10.10.10">
    <property type="entry name" value="Winged helix-like DNA-binding domain superfamily/Winged helix DNA-binding domain"/>
    <property type="match status" value="1"/>
</dbReference>
<evidence type="ECO:0000259" key="5">
    <source>
        <dbReference type="PROSITE" id="PS50944"/>
    </source>
</evidence>
<proteinExistence type="inferred from homology"/>
<comment type="caution">
    <text evidence="6">The sequence shown here is derived from an EMBL/GenBank/DDBJ whole genome shotgun (WGS) entry which is preliminary data.</text>
</comment>
<evidence type="ECO:0000313" key="7">
    <source>
        <dbReference type="Proteomes" id="UP000011758"/>
    </source>
</evidence>
<dbReference type="SUPFAM" id="SSF47979">
    <property type="entry name" value="Iron-dependent repressor protein, dimerization domain"/>
    <property type="match status" value="1"/>
</dbReference>